<dbReference type="Proteomes" id="UP000479710">
    <property type="component" value="Unassembled WGS sequence"/>
</dbReference>
<name>A0A6G1F696_9ORYZ</name>
<dbReference type="EMBL" id="SPHZ02000001">
    <property type="protein sequence ID" value="KAF0932437.1"/>
    <property type="molecule type" value="Genomic_DNA"/>
</dbReference>
<dbReference type="AlphaFoldDB" id="A0A6G1F696"/>
<proteinExistence type="predicted"/>
<comment type="caution">
    <text evidence="1">The sequence shown here is derived from an EMBL/GenBank/DDBJ whole genome shotgun (WGS) entry which is preliminary data.</text>
</comment>
<evidence type="ECO:0000313" key="1">
    <source>
        <dbReference type="EMBL" id="KAF0932437.1"/>
    </source>
</evidence>
<sequence length="81" mass="8940">MKGVVVASGDSSRTANRTMEAMEATLPSRRREGKEPIDEGAEVNLVDARNTMRAWKVRGELIVTSLPGRRFILEFSMGGDM</sequence>
<reference evidence="1 2" key="1">
    <citation type="submission" date="2019-11" db="EMBL/GenBank/DDBJ databases">
        <title>Whole genome sequence of Oryza granulata.</title>
        <authorList>
            <person name="Li W."/>
        </authorList>
    </citation>
    <scope>NUCLEOTIDE SEQUENCE [LARGE SCALE GENOMIC DNA]</scope>
    <source>
        <strain evidence="2">cv. Menghai</strain>
        <tissue evidence="1">Leaf</tissue>
    </source>
</reference>
<evidence type="ECO:0000313" key="2">
    <source>
        <dbReference type="Proteomes" id="UP000479710"/>
    </source>
</evidence>
<keyword evidence="2" id="KW-1185">Reference proteome</keyword>
<gene>
    <name evidence="1" type="ORF">E2562_010346</name>
</gene>
<accession>A0A6G1F696</accession>
<protein>
    <submittedName>
        <fullName evidence="1">Uncharacterized protein</fullName>
    </submittedName>
</protein>
<organism evidence="1 2">
    <name type="scientific">Oryza meyeriana var. granulata</name>
    <dbReference type="NCBI Taxonomy" id="110450"/>
    <lineage>
        <taxon>Eukaryota</taxon>
        <taxon>Viridiplantae</taxon>
        <taxon>Streptophyta</taxon>
        <taxon>Embryophyta</taxon>
        <taxon>Tracheophyta</taxon>
        <taxon>Spermatophyta</taxon>
        <taxon>Magnoliopsida</taxon>
        <taxon>Liliopsida</taxon>
        <taxon>Poales</taxon>
        <taxon>Poaceae</taxon>
        <taxon>BOP clade</taxon>
        <taxon>Oryzoideae</taxon>
        <taxon>Oryzeae</taxon>
        <taxon>Oryzinae</taxon>
        <taxon>Oryza</taxon>
        <taxon>Oryza meyeriana</taxon>
    </lineage>
</organism>